<proteinExistence type="predicted"/>
<name>A0ABX1QXX8_9ALTE</name>
<evidence type="ECO:0000313" key="2">
    <source>
        <dbReference type="Proteomes" id="UP000709336"/>
    </source>
</evidence>
<keyword evidence="2" id="KW-1185">Reference proteome</keyword>
<sequence length="251" mass="28810">MSLLSLPLSYSANAQTRTYIVGAEQLDYYPHFDFDRSEDKGFAWQVLQQFAARHDIQFNYISLPPKRLQLELDKGTIDFAYPDNPRWQHHDIQVRQNKIFSQGLALGIYGTMVRQENLGQSVEQFNKLAFPIGFTPVKWQQLFKQYNIKTIETYDAAGAILAVARGRADGADIEYNVAAYLGSVSPDNLRLQLNPDLPFSAVNFSLSTFAHPELIEQLDQFLIENQELINNLKARYQLQQSIEPRDYVKAK</sequence>
<dbReference type="EMBL" id="JAATNW010000002">
    <property type="protein sequence ID" value="NMH59100.1"/>
    <property type="molecule type" value="Genomic_DNA"/>
</dbReference>
<gene>
    <name evidence="1" type="ORF">HCJ96_03575</name>
</gene>
<accession>A0ABX1QXX8</accession>
<dbReference type="SUPFAM" id="SSF53850">
    <property type="entry name" value="Periplasmic binding protein-like II"/>
    <property type="match status" value="1"/>
</dbReference>
<organism evidence="1 2">
    <name type="scientific">Alteromonas ponticola</name>
    <dbReference type="NCBI Taxonomy" id="2720613"/>
    <lineage>
        <taxon>Bacteria</taxon>
        <taxon>Pseudomonadati</taxon>
        <taxon>Pseudomonadota</taxon>
        <taxon>Gammaproteobacteria</taxon>
        <taxon>Alteromonadales</taxon>
        <taxon>Alteromonadaceae</taxon>
        <taxon>Alteromonas/Salinimonas group</taxon>
        <taxon>Alteromonas</taxon>
    </lineage>
</organism>
<comment type="caution">
    <text evidence="1">The sequence shown here is derived from an EMBL/GenBank/DDBJ whole genome shotgun (WGS) entry which is preliminary data.</text>
</comment>
<reference evidence="1 2" key="1">
    <citation type="submission" date="2020-03" db="EMBL/GenBank/DDBJ databases">
        <title>Alteromonas ponticola sp. nov., isolated from seawater.</title>
        <authorList>
            <person name="Yoon J.-H."/>
            <person name="Kim Y.-O."/>
        </authorList>
    </citation>
    <scope>NUCLEOTIDE SEQUENCE [LARGE SCALE GENOMIC DNA]</scope>
    <source>
        <strain evidence="1 2">MYP5</strain>
    </source>
</reference>
<dbReference type="Proteomes" id="UP000709336">
    <property type="component" value="Unassembled WGS sequence"/>
</dbReference>
<dbReference type="Gene3D" id="3.40.190.10">
    <property type="entry name" value="Periplasmic binding protein-like II"/>
    <property type="match status" value="2"/>
</dbReference>
<evidence type="ECO:0008006" key="3">
    <source>
        <dbReference type="Google" id="ProtNLM"/>
    </source>
</evidence>
<evidence type="ECO:0000313" key="1">
    <source>
        <dbReference type="EMBL" id="NMH59100.1"/>
    </source>
</evidence>
<dbReference type="RefSeq" id="WP_169209674.1">
    <property type="nucleotide sequence ID" value="NZ_JAATNW010000002.1"/>
</dbReference>
<protein>
    <recommendedName>
        <fullName evidence="3">Transporter substrate-binding domain-containing protein</fullName>
    </recommendedName>
</protein>